<keyword evidence="1" id="KW-0732">Signal</keyword>
<feature type="chain" id="PRO_5046860072" evidence="1">
    <location>
        <begin position="26"/>
        <end position="289"/>
    </location>
</feature>
<protein>
    <submittedName>
        <fullName evidence="2">Uncharacterized protein</fullName>
    </submittedName>
</protein>
<dbReference type="Proteomes" id="UP001200313">
    <property type="component" value="Unassembled WGS sequence"/>
</dbReference>
<sequence length="289" mass="31563">MKFKKLIAILSVVAIITSFSNSACASNVSEPPANTLNHAAAQEILHRYPDEISLLEETYHTSIPQINDRSLEILKAGAAANLYNSSLDFGSMMDDIALAYNEQNIESLQEVAPYGRPTEIRNFTTETLVGYSALKGEYQTRIAANSSETWEGNISLSVSGNIRGVNLTMGNSWSVSHSLHGPNGNDKLFDGTIATHNYACAVLFGSIIRNEWDLCDRSTGAVLSHHVQIVVDGNTASLTPYVTRACIDSNGKIYMNSADSTKRSVGVWQNHAAFLSTLKDEPIRYLEGR</sequence>
<reference evidence="2 3" key="1">
    <citation type="submission" date="2022-01" db="EMBL/GenBank/DDBJ databases">
        <title>Collection of gut derived symbiotic bacterial strains cultured from healthy donors.</title>
        <authorList>
            <person name="Lin H."/>
            <person name="Kohout C."/>
            <person name="Waligurski E."/>
            <person name="Pamer E.G."/>
        </authorList>
    </citation>
    <scope>NUCLEOTIDE SEQUENCE [LARGE SCALE GENOMIC DNA]</scope>
    <source>
        <strain evidence="2 3">DFI.3.7</strain>
    </source>
</reference>
<dbReference type="RefSeq" id="WP_238073691.1">
    <property type="nucleotide sequence ID" value="NZ_JAKNJB010000009.1"/>
</dbReference>
<organism evidence="2 3">
    <name type="scientific">Intestinimonas massiliensis</name>
    <name type="common">ex Afouda et al. 2020</name>
    <dbReference type="NCBI Taxonomy" id="1673721"/>
    <lineage>
        <taxon>Bacteria</taxon>
        <taxon>Bacillati</taxon>
        <taxon>Bacillota</taxon>
        <taxon>Clostridia</taxon>
        <taxon>Eubacteriales</taxon>
        <taxon>Intestinimonas</taxon>
    </lineage>
</organism>
<evidence type="ECO:0000313" key="3">
    <source>
        <dbReference type="Proteomes" id="UP001200313"/>
    </source>
</evidence>
<evidence type="ECO:0000256" key="1">
    <source>
        <dbReference type="SAM" id="SignalP"/>
    </source>
</evidence>
<keyword evidence="3" id="KW-1185">Reference proteome</keyword>
<proteinExistence type="predicted"/>
<name>A0ABS9M8F6_9FIRM</name>
<gene>
    <name evidence="2" type="ORF">L0P79_06855</name>
</gene>
<accession>A0ABS9M8F6</accession>
<comment type="caution">
    <text evidence="2">The sequence shown here is derived from an EMBL/GenBank/DDBJ whole genome shotgun (WGS) entry which is preliminary data.</text>
</comment>
<evidence type="ECO:0000313" key="2">
    <source>
        <dbReference type="EMBL" id="MCG4526795.1"/>
    </source>
</evidence>
<feature type="signal peptide" evidence="1">
    <location>
        <begin position="1"/>
        <end position="25"/>
    </location>
</feature>
<dbReference type="EMBL" id="JAKNJB010000009">
    <property type="protein sequence ID" value="MCG4526795.1"/>
    <property type="molecule type" value="Genomic_DNA"/>
</dbReference>